<name>A0A7G5XKL6_9BACT</name>
<feature type="domain" description="TPM" evidence="2">
    <location>
        <begin position="59"/>
        <end position="184"/>
    </location>
</feature>
<dbReference type="Proteomes" id="UP000515344">
    <property type="component" value="Chromosome"/>
</dbReference>
<accession>A0A7G5XKL6</accession>
<evidence type="ECO:0000313" key="3">
    <source>
        <dbReference type="EMBL" id="QNA46019.1"/>
    </source>
</evidence>
<dbReference type="EMBL" id="CP060007">
    <property type="protein sequence ID" value="QNA46019.1"/>
    <property type="molecule type" value="Genomic_DNA"/>
</dbReference>
<evidence type="ECO:0000313" key="4">
    <source>
        <dbReference type="Proteomes" id="UP000515344"/>
    </source>
</evidence>
<keyword evidence="1" id="KW-0732">Signal</keyword>
<evidence type="ECO:0000256" key="1">
    <source>
        <dbReference type="SAM" id="SignalP"/>
    </source>
</evidence>
<protein>
    <submittedName>
        <fullName evidence="3">TPM domain-containing protein</fullName>
    </submittedName>
</protein>
<organism evidence="3 4">
    <name type="scientific">Lacibacter sediminis</name>
    <dbReference type="NCBI Taxonomy" id="2760713"/>
    <lineage>
        <taxon>Bacteria</taxon>
        <taxon>Pseudomonadati</taxon>
        <taxon>Bacteroidota</taxon>
        <taxon>Chitinophagia</taxon>
        <taxon>Chitinophagales</taxon>
        <taxon>Chitinophagaceae</taxon>
        <taxon>Lacibacter</taxon>
    </lineage>
</organism>
<dbReference type="RefSeq" id="WP_182805578.1">
    <property type="nucleotide sequence ID" value="NZ_CP060007.1"/>
</dbReference>
<dbReference type="Pfam" id="PF04536">
    <property type="entry name" value="TPM_phosphatase"/>
    <property type="match status" value="1"/>
</dbReference>
<feature type="chain" id="PRO_5028945642" evidence="1">
    <location>
        <begin position="23"/>
        <end position="196"/>
    </location>
</feature>
<dbReference type="InterPro" id="IPR007621">
    <property type="entry name" value="TPM_dom"/>
</dbReference>
<evidence type="ECO:0000259" key="2">
    <source>
        <dbReference type="Pfam" id="PF04536"/>
    </source>
</evidence>
<dbReference type="PANTHER" id="PTHR30373">
    <property type="entry name" value="UPF0603 PROTEIN YGCG"/>
    <property type="match status" value="1"/>
</dbReference>
<dbReference type="PANTHER" id="PTHR30373:SF2">
    <property type="entry name" value="UPF0603 PROTEIN YGCG"/>
    <property type="match status" value="1"/>
</dbReference>
<gene>
    <name evidence="3" type="ORF">H4075_07495</name>
</gene>
<proteinExistence type="predicted"/>
<keyword evidence="4" id="KW-1185">Reference proteome</keyword>
<reference evidence="4" key="1">
    <citation type="submission" date="2020-08" db="EMBL/GenBank/DDBJ databases">
        <title>Lacibacter sp. S13-6-6 genome sequencing.</title>
        <authorList>
            <person name="Jin L."/>
        </authorList>
    </citation>
    <scope>NUCLEOTIDE SEQUENCE [LARGE SCALE GENOMIC DNA]</scope>
    <source>
        <strain evidence="4">S13-6-6</strain>
    </source>
</reference>
<feature type="signal peptide" evidence="1">
    <location>
        <begin position="1"/>
        <end position="22"/>
    </location>
</feature>
<dbReference type="KEGG" id="lacs:H4075_07495"/>
<dbReference type="Gene3D" id="3.10.310.50">
    <property type="match status" value="1"/>
</dbReference>
<sequence length="196" mass="21863">MIAKVQIAVVSIFFLSFSSAFSQSTSRSANVPVFDGAKTDIDTYRKGFLKILPSPSGYVNDFENLFSENEESILDSLIAAFEAATTIEIALVTLDSSATARDNFDDLTLQIANRWGVGKKAENNGILIGISKGHRRIRIQNGYGIEKILSDEETKKIIEEYFIPEFKASNFYQGTLKGLNEMMRVLKDKISMQNLK</sequence>
<dbReference type="AlphaFoldDB" id="A0A7G5XKL6"/>